<dbReference type="RefSeq" id="WP_193430020.1">
    <property type="nucleotide sequence ID" value="NZ_CBCSIP010000130.1"/>
</dbReference>
<feature type="chain" id="PRO_5045243662" description="Lipoprotein" evidence="1">
    <location>
        <begin position="24"/>
        <end position="302"/>
    </location>
</feature>
<evidence type="ECO:0000256" key="1">
    <source>
        <dbReference type="SAM" id="SignalP"/>
    </source>
</evidence>
<evidence type="ECO:0000313" key="2">
    <source>
        <dbReference type="EMBL" id="MBE4752848.1"/>
    </source>
</evidence>
<name>A0ABR9PY59_9BACT</name>
<dbReference type="EMBL" id="JAAIYO010000014">
    <property type="protein sequence ID" value="MBE4752848.1"/>
    <property type="molecule type" value="Genomic_DNA"/>
</dbReference>
<comment type="caution">
    <text evidence="2">The sequence shown here is derived from an EMBL/GenBank/DDBJ whole genome shotgun (WGS) entry which is preliminary data.</text>
</comment>
<proteinExistence type="predicted"/>
<keyword evidence="1" id="KW-0732">Signal</keyword>
<keyword evidence="3" id="KW-1185">Reference proteome</keyword>
<organism evidence="2 3">
    <name type="scientific">Corallococcus soli</name>
    <dbReference type="NCBI Taxonomy" id="2710757"/>
    <lineage>
        <taxon>Bacteria</taxon>
        <taxon>Pseudomonadati</taxon>
        <taxon>Myxococcota</taxon>
        <taxon>Myxococcia</taxon>
        <taxon>Myxococcales</taxon>
        <taxon>Cystobacterineae</taxon>
        <taxon>Myxococcaceae</taxon>
        <taxon>Corallococcus</taxon>
    </lineage>
</organism>
<reference evidence="2 3" key="1">
    <citation type="submission" date="2020-02" db="EMBL/GenBank/DDBJ databases">
        <authorList>
            <person name="Babadi Z.K."/>
            <person name="Risdian C."/>
            <person name="Ebrahimipour G.H."/>
            <person name="Wink J."/>
        </authorList>
    </citation>
    <scope>NUCLEOTIDE SEQUENCE [LARGE SCALE GENOMIC DNA]</scope>
    <source>
        <strain evidence="2 3">ZKHCc1 1396</strain>
    </source>
</reference>
<sequence>MFANFFKTLTLSAMVAVPLAACGGMEGPIDEAGAEEAALGQREDAFTGNWSYSWGDTQLSTLDIGTSVNRTCFLTGIGGHLRPVGAFLYSDATYPAMAGVRKNASGNYELYVQPAAGKHLIAHARCVNSAANRVEVSWTTGQQTSLGDKVIGPANGTRQCFLQDVKNFPVTLKDSNGDIYGYGWAFDDKPNPDEVRVFNDGTYWKLTAKAGVHSYPVNFHVSAVCVDATQDLGNWNWKAGDPGTAQINLTNEAGATCGLTGVRGAFAAAFGDWDDAVSISNTGSQFTLHLANGKRGWGGCMK</sequence>
<accession>A0ABR9PY59</accession>
<evidence type="ECO:0000313" key="3">
    <source>
        <dbReference type="Proteomes" id="UP001516472"/>
    </source>
</evidence>
<protein>
    <recommendedName>
        <fullName evidence="4">Lipoprotein</fullName>
    </recommendedName>
</protein>
<dbReference type="Proteomes" id="UP001516472">
    <property type="component" value="Unassembled WGS sequence"/>
</dbReference>
<feature type="signal peptide" evidence="1">
    <location>
        <begin position="1"/>
        <end position="23"/>
    </location>
</feature>
<gene>
    <name evidence="2" type="ORF">G4177_32325</name>
</gene>
<evidence type="ECO:0008006" key="4">
    <source>
        <dbReference type="Google" id="ProtNLM"/>
    </source>
</evidence>